<sequence>MIQFSRVYSNEPKEQTRLEVFKKNLAFIQNLNAKANQSYKLGVNRFTDRTNEEFLATRGGPTEGSKAEAAMQNKGFQYVQRNNKRALLEAVSIQPVSVCIARLADSFIHYSSGVYNASDCGITVTHAVTIVGYGRAMKGSSIDWLRTLGRDLGRGIHIRLRRDVEWPEGMCGLAQYGRYPVA</sequence>
<evidence type="ECO:0000256" key="2">
    <source>
        <dbReference type="ARBA" id="ARBA00022670"/>
    </source>
</evidence>
<dbReference type="Gene3D" id="3.90.70.10">
    <property type="entry name" value="Cysteine proteinases"/>
    <property type="match status" value="1"/>
</dbReference>
<evidence type="ECO:0000256" key="3">
    <source>
        <dbReference type="ARBA" id="ARBA00022801"/>
    </source>
</evidence>
<evidence type="ECO:0000313" key="8">
    <source>
        <dbReference type="Proteomes" id="UP000712600"/>
    </source>
</evidence>
<dbReference type="GO" id="GO:0006508">
    <property type="term" value="P:proteolysis"/>
    <property type="evidence" value="ECO:0007669"/>
    <property type="project" value="UniProtKB-KW"/>
</dbReference>
<evidence type="ECO:0000256" key="1">
    <source>
        <dbReference type="ARBA" id="ARBA00008455"/>
    </source>
</evidence>
<dbReference type="InterPro" id="IPR025660">
    <property type="entry name" value="Pept_his_AS"/>
</dbReference>
<evidence type="ECO:0000259" key="5">
    <source>
        <dbReference type="SMART" id="SM00645"/>
    </source>
</evidence>
<dbReference type="GO" id="GO:0008234">
    <property type="term" value="F:cysteine-type peptidase activity"/>
    <property type="evidence" value="ECO:0007669"/>
    <property type="project" value="UniProtKB-KW"/>
</dbReference>
<dbReference type="PANTHER" id="PTHR12411">
    <property type="entry name" value="CYSTEINE PROTEASE FAMILY C1-RELATED"/>
    <property type="match status" value="1"/>
</dbReference>
<protein>
    <recommendedName>
        <fullName evidence="9">Cathepsin propeptide inhibitor domain-containing protein</fullName>
    </recommendedName>
</protein>
<dbReference type="SMART" id="SM00645">
    <property type="entry name" value="Pept_C1"/>
    <property type="match status" value="1"/>
</dbReference>
<evidence type="ECO:0000313" key="7">
    <source>
        <dbReference type="EMBL" id="KAF3589246.1"/>
    </source>
</evidence>
<feature type="domain" description="Peptidase C1A papain C-terminal" evidence="5">
    <location>
        <begin position="5"/>
        <end position="181"/>
    </location>
</feature>
<feature type="domain" description="Cathepsin propeptide inhibitor" evidence="6">
    <location>
        <begin position="1"/>
        <end position="54"/>
    </location>
</feature>
<dbReference type="Pfam" id="PF00112">
    <property type="entry name" value="Peptidase_C1"/>
    <property type="match status" value="1"/>
</dbReference>
<accession>A0A8S9S9D5</accession>
<keyword evidence="2" id="KW-0645">Protease</keyword>
<dbReference type="Gene3D" id="1.10.287.2250">
    <property type="match status" value="1"/>
</dbReference>
<dbReference type="SUPFAM" id="SSF54001">
    <property type="entry name" value="Cysteine proteinases"/>
    <property type="match status" value="1"/>
</dbReference>
<gene>
    <name evidence="7" type="ORF">F2Q69_00028266</name>
</gene>
<comment type="similarity">
    <text evidence="1">Belongs to the peptidase C1 family.</text>
</comment>
<keyword evidence="3" id="KW-0378">Hydrolase</keyword>
<dbReference type="EMBL" id="QGKX02000088">
    <property type="protein sequence ID" value="KAF3589246.1"/>
    <property type="molecule type" value="Genomic_DNA"/>
</dbReference>
<dbReference type="InterPro" id="IPR038765">
    <property type="entry name" value="Papain-like_cys_pep_sf"/>
</dbReference>
<dbReference type="Proteomes" id="UP000712600">
    <property type="component" value="Unassembled WGS sequence"/>
</dbReference>
<dbReference type="InterPro" id="IPR013128">
    <property type="entry name" value="Peptidase_C1A"/>
</dbReference>
<evidence type="ECO:0008006" key="9">
    <source>
        <dbReference type="Google" id="ProtNLM"/>
    </source>
</evidence>
<name>A0A8S9S9D5_BRACR</name>
<proteinExistence type="inferred from homology"/>
<comment type="caution">
    <text evidence="7">The sequence shown here is derived from an EMBL/GenBank/DDBJ whole genome shotgun (WGS) entry which is preliminary data.</text>
</comment>
<reference evidence="7" key="1">
    <citation type="submission" date="2019-12" db="EMBL/GenBank/DDBJ databases">
        <title>Genome sequencing and annotation of Brassica cretica.</title>
        <authorList>
            <person name="Studholme D.J."/>
            <person name="Sarris P."/>
        </authorList>
    </citation>
    <scope>NUCLEOTIDE SEQUENCE</scope>
    <source>
        <strain evidence="7">PFS-109/04</strain>
        <tissue evidence="7">Leaf</tissue>
    </source>
</reference>
<dbReference type="PROSITE" id="PS00639">
    <property type="entry name" value="THIOL_PROTEASE_HIS"/>
    <property type="match status" value="1"/>
</dbReference>
<dbReference type="SMART" id="SM00848">
    <property type="entry name" value="Inhibitor_I29"/>
    <property type="match status" value="1"/>
</dbReference>
<evidence type="ECO:0000259" key="6">
    <source>
        <dbReference type="SMART" id="SM00848"/>
    </source>
</evidence>
<dbReference type="AlphaFoldDB" id="A0A8S9S9D5"/>
<dbReference type="InterPro" id="IPR000668">
    <property type="entry name" value="Peptidase_C1A_C"/>
</dbReference>
<dbReference type="InterPro" id="IPR013201">
    <property type="entry name" value="Prot_inhib_I29"/>
</dbReference>
<organism evidence="7 8">
    <name type="scientific">Brassica cretica</name>
    <name type="common">Mustard</name>
    <dbReference type="NCBI Taxonomy" id="69181"/>
    <lineage>
        <taxon>Eukaryota</taxon>
        <taxon>Viridiplantae</taxon>
        <taxon>Streptophyta</taxon>
        <taxon>Embryophyta</taxon>
        <taxon>Tracheophyta</taxon>
        <taxon>Spermatophyta</taxon>
        <taxon>Magnoliopsida</taxon>
        <taxon>eudicotyledons</taxon>
        <taxon>Gunneridae</taxon>
        <taxon>Pentapetalae</taxon>
        <taxon>rosids</taxon>
        <taxon>malvids</taxon>
        <taxon>Brassicales</taxon>
        <taxon>Brassicaceae</taxon>
        <taxon>Brassiceae</taxon>
        <taxon>Brassica</taxon>
    </lineage>
</organism>
<keyword evidence="4" id="KW-0788">Thiol protease</keyword>
<evidence type="ECO:0000256" key="4">
    <source>
        <dbReference type="ARBA" id="ARBA00022807"/>
    </source>
</evidence>